<evidence type="ECO:0000313" key="2">
    <source>
        <dbReference type="Proteomes" id="UP001320420"/>
    </source>
</evidence>
<evidence type="ECO:0000313" key="1">
    <source>
        <dbReference type="EMBL" id="KAK7753834.1"/>
    </source>
</evidence>
<gene>
    <name evidence="1" type="ORF">SLS62_004200</name>
</gene>
<name>A0AAN9UR81_9PEZI</name>
<protein>
    <submittedName>
        <fullName evidence="1">Uncharacterized protein</fullName>
    </submittedName>
</protein>
<dbReference type="Proteomes" id="UP001320420">
    <property type="component" value="Unassembled WGS sequence"/>
</dbReference>
<reference evidence="1 2" key="1">
    <citation type="submission" date="2024-02" db="EMBL/GenBank/DDBJ databases">
        <title>De novo assembly and annotation of 12 fungi associated with fruit tree decline syndrome in Ontario, Canada.</title>
        <authorList>
            <person name="Sulman M."/>
            <person name="Ellouze W."/>
            <person name="Ilyukhin E."/>
        </authorList>
    </citation>
    <scope>NUCLEOTIDE SEQUENCE [LARGE SCALE GENOMIC DNA]</scope>
    <source>
        <strain evidence="1 2">M11/M66-122</strain>
    </source>
</reference>
<comment type="caution">
    <text evidence="1">The sequence shown here is derived from an EMBL/GenBank/DDBJ whole genome shotgun (WGS) entry which is preliminary data.</text>
</comment>
<proteinExistence type="predicted"/>
<accession>A0AAN9UR81</accession>
<sequence length="313" mass="35343">MDQYAEAKFSRKCTFLEIPTAQAYIGVKAISSPPSADSQSASDTSHPHKAAERFEQRWVSQADIAWFMAREYTTTQHVFGLIAIPASRNARSMSIKISREGFNKILDQNAFSRALLGSLADGHIGFQWVDHHHGDEDGRGEGGRTFYFGAHSFALLWCEGGARAARKAIYLDFSAAASPSYGFLHALRQHHGWNATATTGLMPAYCGALAEWDEIRKMIDGFPPDIRSWFFVHSVVADDKDTIGHRVDLTRCLERLQCLDDTLASMDSFPVRDDLLQGRTRLLRDQVQHEKRRVVSKLEQYRLLSSQVSFFFY</sequence>
<dbReference type="AlphaFoldDB" id="A0AAN9UR81"/>
<dbReference type="EMBL" id="JAKJXP020000025">
    <property type="protein sequence ID" value="KAK7753834.1"/>
    <property type="molecule type" value="Genomic_DNA"/>
</dbReference>
<keyword evidence="2" id="KW-1185">Reference proteome</keyword>
<organism evidence="1 2">
    <name type="scientific">Diatrype stigma</name>
    <dbReference type="NCBI Taxonomy" id="117547"/>
    <lineage>
        <taxon>Eukaryota</taxon>
        <taxon>Fungi</taxon>
        <taxon>Dikarya</taxon>
        <taxon>Ascomycota</taxon>
        <taxon>Pezizomycotina</taxon>
        <taxon>Sordariomycetes</taxon>
        <taxon>Xylariomycetidae</taxon>
        <taxon>Xylariales</taxon>
        <taxon>Diatrypaceae</taxon>
        <taxon>Diatrype</taxon>
    </lineage>
</organism>